<dbReference type="InterPro" id="IPR012944">
    <property type="entry name" value="SusD_RagB_dom"/>
</dbReference>
<dbReference type="AlphaFoldDB" id="A0A7U3Q521"/>
<dbReference type="PROSITE" id="PS51257">
    <property type="entry name" value="PROKAR_LIPOPROTEIN"/>
    <property type="match status" value="1"/>
</dbReference>
<dbReference type="Pfam" id="PF07980">
    <property type="entry name" value="SusD_RagB"/>
    <property type="match status" value="1"/>
</dbReference>
<evidence type="ECO:0000256" key="2">
    <source>
        <dbReference type="ARBA" id="ARBA00006275"/>
    </source>
</evidence>
<feature type="domain" description="SusD-like N-terminal" evidence="7">
    <location>
        <begin position="24"/>
        <end position="229"/>
    </location>
</feature>
<evidence type="ECO:0000256" key="4">
    <source>
        <dbReference type="ARBA" id="ARBA00023136"/>
    </source>
</evidence>
<dbReference type="InterPro" id="IPR033985">
    <property type="entry name" value="SusD-like_N"/>
</dbReference>
<accession>A0A7U3Q521</accession>
<proteinExistence type="inferred from homology"/>
<comment type="similarity">
    <text evidence="2">Belongs to the SusD family.</text>
</comment>
<feature type="domain" description="RagB/SusD" evidence="6">
    <location>
        <begin position="340"/>
        <end position="458"/>
    </location>
</feature>
<dbReference type="RefSeq" id="WP_196098186.1">
    <property type="nucleotide sequence ID" value="NZ_CP064939.1"/>
</dbReference>
<evidence type="ECO:0000313" key="9">
    <source>
        <dbReference type="Proteomes" id="UP000594759"/>
    </source>
</evidence>
<keyword evidence="3" id="KW-0732">Signal</keyword>
<dbReference type="InterPro" id="IPR011990">
    <property type="entry name" value="TPR-like_helical_dom_sf"/>
</dbReference>
<dbReference type="Proteomes" id="UP000594759">
    <property type="component" value="Chromosome"/>
</dbReference>
<keyword evidence="5" id="KW-0998">Cell outer membrane</keyword>
<dbReference type="KEGG" id="pex:IZT61_16775"/>
<keyword evidence="9" id="KW-1185">Reference proteome</keyword>
<comment type="subcellular location">
    <subcellularLocation>
        <location evidence="1">Cell outer membrane</location>
    </subcellularLocation>
</comment>
<organism evidence="8 9">
    <name type="scientific">Pedobacter endophyticus</name>
    <dbReference type="NCBI Taxonomy" id="2789740"/>
    <lineage>
        <taxon>Bacteria</taxon>
        <taxon>Pseudomonadati</taxon>
        <taxon>Bacteroidota</taxon>
        <taxon>Sphingobacteriia</taxon>
        <taxon>Sphingobacteriales</taxon>
        <taxon>Sphingobacteriaceae</taxon>
        <taxon>Pedobacter</taxon>
    </lineage>
</organism>
<dbReference type="Pfam" id="PF14322">
    <property type="entry name" value="SusD-like_3"/>
    <property type="match status" value="1"/>
</dbReference>
<evidence type="ECO:0000259" key="6">
    <source>
        <dbReference type="Pfam" id="PF07980"/>
    </source>
</evidence>
<dbReference type="CDD" id="cd08977">
    <property type="entry name" value="SusD"/>
    <property type="match status" value="1"/>
</dbReference>
<protein>
    <submittedName>
        <fullName evidence="8">RagB/SusD family nutrient uptake outer membrane protein</fullName>
    </submittedName>
</protein>
<keyword evidence="4" id="KW-0472">Membrane</keyword>
<sequence length="490" mass="54814">MLKSLKKIALLGLFLSGLTGCQKDYLDASPEHLQNAGNFFQSKNDFIQAVNGAYAPLRPLFTDSFWQLGEMRSDNTSFQYNTGDRSAIGREQNDQFLELDDNPFVYSFFANSFTGIGRCNVILNRYDEAKIGDANAARQILGQASFLRAYYYLNLVQLFGEVPLVLTEVTSTNDAFDKAKRKPVAEIYQSIIKDAGVAVNNLPAAYPAPTDLGRVTSTAAHMLLAKVYMVQKQYSQAMEHLNIILQSQKALNPDYSSNFNPLAKNSVESVFEVQFLEGPFGMASNFMYTFAPYNAGTSITGFGLYTGADSGWNIPTADLLAAYEPGDLRLAKSINRTFVDPNTNQVVPYTIKFRSAHSIRYQTNDNFPVYRFSDALLMAAEALNEIGYTSSGQAFTHINRVRARAGLAGLSPQQVSTQELFREAVWKERQVELAFENHRWFDLLRTGRAAAVMQSHAAREKALKSHVPAAAYNNIRLLFQYPRREVLLEQ</sequence>
<dbReference type="SUPFAM" id="SSF48452">
    <property type="entry name" value="TPR-like"/>
    <property type="match status" value="1"/>
</dbReference>
<reference evidence="8 9" key="1">
    <citation type="submission" date="2020-11" db="EMBL/GenBank/DDBJ databases">
        <title>Pedobacter endophytica, an endophytic bacteria isolated form Carex pumila.</title>
        <authorList>
            <person name="Peng Y."/>
            <person name="Jiang L."/>
            <person name="Lee J."/>
        </authorList>
    </citation>
    <scope>NUCLEOTIDE SEQUENCE [LARGE SCALE GENOMIC DNA]</scope>
    <source>
        <strain evidence="8 9">JBR3-12</strain>
    </source>
</reference>
<evidence type="ECO:0000313" key="8">
    <source>
        <dbReference type="EMBL" id="QPH38709.1"/>
    </source>
</evidence>
<dbReference type="GO" id="GO:0009279">
    <property type="term" value="C:cell outer membrane"/>
    <property type="evidence" value="ECO:0007669"/>
    <property type="project" value="UniProtKB-SubCell"/>
</dbReference>
<dbReference type="EMBL" id="CP064939">
    <property type="protein sequence ID" value="QPH38709.1"/>
    <property type="molecule type" value="Genomic_DNA"/>
</dbReference>
<evidence type="ECO:0000259" key="7">
    <source>
        <dbReference type="Pfam" id="PF14322"/>
    </source>
</evidence>
<name>A0A7U3Q521_9SPHI</name>
<evidence type="ECO:0000256" key="3">
    <source>
        <dbReference type="ARBA" id="ARBA00022729"/>
    </source>
</evidence>
<dbReference type="Gene3D" id="1.25.40.390">
    <property type="match status" value="1"/>
</dbReference>
<gene>
    <name evidence="8" type="ORF">IZT61_16775</name>
</gene>
<evidence type="ECO:0000256" key="5">
    <source>
        <dbReference type="ARBA" id="ARBA00023237"/>
    </source>
</evidence>
<evidence type="ECO:0000256" key="1">
    <source>
        <dbReference type="ARBA" id="ARBA00004442"/>
    </source>
</evidence>